<feature type="region of interest" description="Disordered" evidence="1">
    <location>
        <begin position="52"/>
        <end position="87"/>
    </location>
</feature>
<evidence type="ECO:0000256" key="1">
    <source>
        <dbReference type="SAM" id="MobiDB-lite"/>
    </source>
</evidence>
<evidence type="ECO:0008006" key="3">
    <source>
        <dbReference type="Google" id="ProtNLM"/>
    </source>
</evidence>
<feature type="non-terminal residue" evidence="2">
    <location>
        <position position="1"/>
    </location>
</feature>
<feature type="compositionally biased region" description="Acidic residues" evidence="1">
    <location>
        <begin position="58"/>
        <end position="72"/>
    </location>
</feature>
<accession>A0A1B6GTL9</accession>
<organism evidence="2">
    <name type="scientific">Cuerna arida</name>
    <dbReference type="NCBI Taxonomy" id="1464854"/>
    <lineage>
        <taxon>Eukaryota</taxon>
        <taxon>Metazoa</taxon>
        <taxon>Ecdysozoa</taxon>
        <taxon>Arthropoda</taxon>
        <taxon>Hexapoda</taxon>
        <taxon>Insecta</taxon>
        <taxon>Pterygota</taxon>
        <taxon>Neoptera</taxon>
        <taxon>Paraneoptera</taxon>
        <taxon>Hemiptera</taxon>
        <taxon>Auchenorrhyncha</taxon>
        <taxon>Membracoidea</taxon>
        <taxon>Cicadellidae</taxon>
        <taxon>Cicadellinae</taxon>
        <taxon>Proconiini</taxon>
        <taxon>Cuerna</taxon>
    </lineage>
</organism>
<dbReference type="AlphaFoldDB" id="A0A1B6GTL9"/>
<feature type="compositionally biased region" description="Basic and acidic residues" evidence="1">
    <location>
        <begin position="78"/>
        <end position="87"/>
    </location>
</feature>
<sequence>LDNPLPQSGLNVEASWPRIQEALDINIEFEEFANFDEDIAVCGELTEEEIISKVTADPEADDDGEGEEEEDVHVDAAVADRPDPTSEDAREALNVLKCFFLKKSAVSENTMESITKLDCALDQVKLYTANT</sequence>
<dbReference type="EMBL" id="GECZ01003997">
    <property type="protein sequence ID" value="JAS65772.1"/>
    <property type="molecule type" value="Transcribed_RNA"/>
</dbReference>
<protein>
    <recommendedName>
        <fullName evidence="3">DDE-1 domain-containing protein</fullName>
    </recommendedName>
</protein>
<proteinExistence type="predicted"/>
<evidence type="ECO:0000313" key="2">
    <source>
        <dbReference type="EMBL" id="JAS65772.1"/>
    </source>
</evidence>
<gene>
    <name evidence="2" type="ORF">g.47349</name>
</gene>
<name>A0A1B6GTL9_9HEMI</name>
<reference evidence="2" key="1">
    <citation type="submission" date="2015-11" db="EMBL/GenBank/DDBJ databases">
        <title>De novo transcriptome assembly of four potential Pierce s Disease insect vectors from Arizona vineyards.</title>
        <authorList>
            <person name="Tassone E.E."/>
        </authorList>
    </citation>
    <scope>NUCLEOTIDE SEQUENCE</scope>
</reference>
<feature type="non-terminal residue" evidence="2">
    <location>
        <position position="131"/>
    </location>
</feature>